<protein>
    <recommendedName>
        <fullName evidence="3">Integrase</fullName>
    </recommendedName>
</protein>
<dbReference type="Proteomes" id="UP000481109">
    <property type="component" value="Unassembled WGS sequence"/>
</dbReference>
<evidence type="ECO:0000313" key="2">
    <source>
        <dbReference type="Proteomes" id="UP000481109"/>
    </source>
</evidence>
<dbReference type="InterPro" id="IPR011010">
    <property type="entry name" value="DNA_brk_join_enz"/>
</dbReference>
<accession>A0A6G4XK23</accession>
<dbReference type="EMBL" id="JAAKZW010000068">
    <property type="protein sequence ID" value="NGO77532.1"/>
    <property type="molecule type" value="Genomic_DNA"/>
</dbReference>
<reference evidence="1 2" key="1">
    <citation type="submission" date="2020-02" db="EMBL/GenBank/DDBJ databases">
        <title>Whole-genome analyses of novel actinobacteria.</title>
        <authorList>
            <person name="Sahin N."/>
            <person name="Tokatli A."/>
        </authorList>
    </citation>
    <scope>NUCLEOTIDE SEQUENCE [LARGE SCALE GENOMIC DNA]</scope>
    <source>
        <strain evidence="1 2">YC504</strain>
    </source>
</reference>
<dbReference type="GO" id="GO:0003677">
    <property type="term" value="F:DNA binding"/>
    <property type="evidence" value="ECO:0007669"/>
    <property type="project" value="InterPro"/>
</dbReference>
<dbReference type="AlphaFoldDB" id="A0A6G4XK23"/>
<sequence length="75" mass="8736">MEEIGIPPKLMDERLGHEDGSVQARYSHITAKMRQRLMDELTEQWEESLDARMAMHPRSPVRALHALLRARTGRQ</sequence>
<dbReference type="SUPFAM" id="SSF56349">
    <property type="entry name" value="DNA breaking-rejoining enzymes"/>
    <property type="match status" value="1"/>
</dbReference>
<organism evidence="1 2">
    <name type="scientific">Streptomyces mesophilus</name>
    <dbReference type="NCBI Taxonomy" id="1775132"/>
    <lineage>
        <taxon>Bacteria</taxon>
        <taxon>Bacillati</taxon>
        <taxon>Actinomycetota</taxon>
        <taxon>Actinomycetes</taxon>
        <taxon>Kitasatosporales</taxon>
        <taxon>Streptomycetaceae</taxon>
        <taxon>Streptomyces</taxon>
    </lineage>
</organism>
<name>A0A6G4XK23_9ACTN</name>
<comment type="caution">
    <text evidence="1">The sequence shown here is derived from an EMBL/GenBank/DDBJ whole genome shotgun (WGS) entry which is preliminary data.</text>
</comment>
<gene>
    <name evidence="1" type="ORF">G6045_17965</name>
</gene>
<proteinExistence type="predicted"/>
<evidence type="ECO:0000313" key="1">
    <source>
        <dbReference type="EMBL" id="NGO77532.1"/>
    </source>
</evidence>
<keyword evidence="2" id="KW-1185">Reference proteome</keyword>
<evidence type="ECO:0008006" key="3">
    <source>
        <dbReference type="Google" id="ProtNLM"/>
    </source>
</evidence>